<evidence type="ECO:0000313" key="3">
    <source>
        <dbReference type="Ensembl" id="ENSTGUP00000020677.1"/>
    </source>
</evidence>
<feature type="region of interest" description="Disordered" evidence="1">
    <location>
        <begin position="727"/>
        <end position="1003"/>
    </location>
</feature>
<dbReference type="Proteomes" id="UP000007754">
    <property type="component" value="Chromosome 8"/>
</dbReference>
<feature type="region of interest" description="Disordered" evidence="1">
    <location>
        <begin position="1293"/>
        <end position="1481"/>
    </location>
</feature>
<reference evidence="3" key="3">
    <citation type="submission" date="2025-09" db="UniProtKB">
        <authorList>
            <consortium name="Ensembl"/>
        </authorList>
    </citation>
    <scope>IDENTIFICATION</scope>
</reference>
<sequence>MSAPQPRLLETYNSLTDKHLVGYFSNARIRRHLQKSGLISRSGRIIPEKEYRLNAMRRDHQRYVRECLADALFHKVLDTEHRPQLGIKGRLDYSARKETQPVKMDQVKGEVTHTYSPHPPVAPRNHHARCPLVSGERTGRSQRSSWRPNTAPGNTQQPSRLQPLLGWAAAGSVPKASKQKCHALEYYQQFACGGDRSELKFRNTMDCVAGVSPYQLPVIKRRGRSVVPVPPPRPHVGDRCIPGIRRGLPVERWFHPTTGFNEQFLINNTNGFPKSPLCSNALVTMIYLGKSKHVSLRDWKDEIKVYQQYCGTENICVYKGDLLEGDTFQFISKRYLGFPFSLTFFLNGLQVDRLSCCCEYRGFQCKRPSQLRRKNTYFRVLHVAGAPPCYRCFLAMGLDKKLFPPKRNSRYYKREHMCPCSPYCAHSQPCDNSMVQKAMTDSMSVTIPSHEVSVETTEEILEAEEESSEEEMEEQFTPEDSQEDTSENEYEEDFEADEEGNEEGQTGDQMNGMSESSSDDKNHKLDYGKESETSSQKALQASDSEKDESDGHSDDKDSEDDLQERRPADSLSSMRTQCSTETDSHAEMMADNVNGKEDCNIKSISDNAAHAHYGNENGEKKLLRAEENQENSALEKKGIDEAEKTKTEDLTAKEDTGIFHENIMAMQHQNPEVNGEFKQTGSGESNMNEEEKCPPAPWESRVLNMEDGNEEAPWSEEGGVFEDCKPVQKEIAKATGNDHPVNSDPEPGDLCANEEERNAANTESGASGAPAGSFVAEGRRSPDVQETAGQAVREEVVTGPGQALEQDAAAEGDAGSREPAGEAARAGDSLPQAGAGAALEESAPGDGAVAEEHPRGKGTGEAVQLGTEVSAGEQEVLVERMEREVALGKPATRGERPGWEAGRAVPQGQEGAAGTAEEEAAEEGLKAAGPPAEEEVGEPESEAGKSLGQGESAGKDTMVGAGSEGEEAAEDADVAADGNARAVGPEGEKAVEEDISEGEEAMEKPGALWEALGDMETGEAMSGEEGFVKPGEFSQLKVSGEEWMEMGKADTGAVALDSAQALQKVDTMEESVEPDKGPVLEVAPGLGALGGAQEGPVTEGLSRVEETPAAQEEEGAAETCLRSRNPSEGSKAETERAVEGKPEGEVVGGSAGAAGAGSGDEEEATDGAGGSEVPAAGTEGWLRCGPASGKERAPGEGVVGEAALPPPGLCGGRAGEPGLVAVAVLGGQAGRGALPGGRAVPGAGGVRTGAVAQERVAGAALGAQSRTGAAAAEEVSAAGRAAGGEAGEGLAEAPAAGGRAAKPEAAAGCGGRGAMPAGAEGRREAEREPGAVRAGSPRHREALGAVPGARPAAGAAPRTPARGDGPAAPRGRAGSAGGEGLCLGTQPQPAAPETGTARGRDGQEQETEQAAGKAEGEQPSPCENTSEGEVADVSASAGTAAGAREPRKDSPVGGSPGVPAGAAVGERSRSSRQVSPAWVTAPSRPQVDFCRRQGMHHLAPFLIHSLNVC</sequence>
<feature type="compositionally biased region" description="Acidic residues" evidence="1">
    <location>
        <begin position="932"/>
        <end position="941"/>
    </location>
</feature>
<feature type="domain" description="DUF4590" evidence="2">
    <location>
        <begin position="297"/>
        <end position="406"/>
    </location>
</feature>
<feature type="compositionally biased region" description="Basic and acidic residues" evidence="1">
    <location>
        <begin position="1130"/>
        <end position="1144"/>
    </location>
</feature>
<feature type="compositionally biased region" description="Gly residues" evidence="1">
    <location>
        <begin position="1146"/>
        <end position="1158"/>
    </location>
</feature>
<feature type="region of interest" description="Disordered" evidence="1">
    <location>
        <begin position="626"/>
        <end position="653"/>
    </location>
</feature>
<feature type="compositionally biased region" description="Low complexity" evidence="1">
    <location>
        <begin position="1293"/>
        <end position="1307"/>
    </location>
</feature>
<feature type="compositionally biased region" description="Acidic residues" evidence="1">
    <location>
        <begin position="964"/>
        <end position="974"/>
    </location>
</feature>
<feature type="compositionally biased region" description="Polar residues" evidence="1">
    <location>
        <begin position="141"/>
        <end position="160"/>
    </location>
</feature>
<feature type="compositionally biased region" description="Basic and acidic residues" evidence="1">
    <location>
        <begin position="1320"/>
        <end position="1330"/>
    </location>
</feature>
<dbReference type="PANTHER" id="PTHR23034">
    <property type="entry name" value="GLUTAMATE-RICH PROTEIN 3"/>
    <property type="match status" value="1"/>
</dbReference>
<keyword evidence="4" id="KW-1185">Reference proteome</keyword>
<dbReference type="GeneTree" id="ENSGT00530000064485"/>
<dbReference type="InParanoid" id="A0A674GD12"/>
<reference evidence="3 4" key="1">
    <citation type="journal article" date="2010" name="Nature">
        <title>The genome of a songbird.</title>
        <authorList>
            <person name="Warren W.C."/>
            <person name="Clayton D.F."/>
            <person name="Ellegren H."/>
            <person name="Arnold A.P."/>
            <person name="Hillier L.W."/>
            <person name="Kunstner A."/>
            <person name="Searle S."/>
            <person name="White S."/>
            <person name="Vilella A.J."/>
            <person name="Fairley S."/>
            <person name="Heger A."/>
            <person name="Kong L."/>
            <person name="Ponting C.P."/>
            <person name="Jarvis E.D."/>
            <person name="Mello C.V."/>
            <person name="Minx P."/>
            <person name="Lovell P."/>
            <person name="Velho T.A."/>
            <person name="Ferris M."/>
            <person name="Balakrishnan C.N."/>
            <person name="Sinha S."/>
            <person name="Blatti C."/>
            <person name="London S.E."/>
            <person name="Li Y."/>
            <person name="Lin Y.C."/>
            <person name="George J."/>
            <person name="Sweedler J."/>
            <person name="Southey B."/>
            <person name="Gunaratne P."/>
            <person name="Watson M."/>
            <person name="Nam K."/>
            <person name="Backstrom N."/>
            <person name="Smeds L."/>
            <person name="Nabholz B."/>
            <person name="Itoh Y."/>
            <person name="Whitney O."/>
            <person name="Pfenning A.R."/>
            <person name="Howard J."/>
            <person name="Volker M."/>
            <person name="Skinner B.M."/>
            <person name="Griffin D.K."/>
            <person name="Ye L."/>
            <person name="McLaren W.M."/>
            <person name="Flicek P."/>
            <person name="Quesada V."/>
            <person name="Velasco G."/>
            <person name="Lopez-Otin C."/>
            <person name="Puente X.S."/>
            <person name="Olender T."/>
            <person name="Lancet D."/>
            <person name="Smit A.F."/>
            <person name="Hubley R."/>
            <person name="Konkel M.K."/>
            <person name="Walker J.A."/>
            <person name="Batzer M.A."/>
            <person name="Gu W."/>
            <person name="Pollock D.D."/>
            <person name="Chen L."/>
            <person name="Cheng Z."/>
            <person name="Eichler E.E."/>
            <person name="Stapley J."/>
            <person name="Slate J."/>
            <person name="Ekblom R."/>
            <person name="Birkhead T."/>
            <person name="Burke T."/>
            <person name="Burt D."/>
            <person name="Scharff C."/>
            <person name="Adam I."/>
            <person name="Richard H."/>
            <person name="Sultan M."/>
            <person name="Soldatov A."/>
            <person name="Lehrach H."/>
            <person name="Edwards S.V."/>
            <person name="Yang S.P."/>
            <person name="Li X."/>
            <person name="Graves T."/>
            <person name="Fulton L."/>
            <person name="Nelson J."/>
            <person name="Chinwalla A."/>
            <person name="Hou S."/>
            <person name="Mardis E.R."/>
            <person name="Wilson R.K."/>
        </authorList>
    </citation>
    <scope>NUCLEOTIDE SEQUENCE [LARGE SCALE GENOMIC DNA]</scope>
</reference>
<dbReference type="OMA" id="HAQYGNE"/>
<feature type="compositionally biased region" description="Polar residues" evidence="1">
    <location>
        <begin position="506"/>
        <end position="516"/>
    </location>
</feature>
<feature type="compositionally biased region" description="Acidic residues" evidence="1">
    <location>
        <begin position="456"/>
        <end position="502"/>
    </location>
</feature>
<feature type="compositionally biased region" description="Basic and acidic residues" evidence="1">
    <location>
        <begin position="518"/>
        <end position="532"/>
    </location>
</feature>
<feature type="compositionally biased region" description="Polar residues" evidence="1">
    <location>
        <begin position="570"/>
        <end position="581"/>
    </location>
</feature>
<dbReference type="PANTHER" id="PTHR23034:SF2">
    <property type="entry name" value="GLUTAMATE-RICH PROTEIN 3"/>
    <property type="match status" value="1"/>
</dbReference>
<feature type="region of interest" description="Disordered" evidence="1">
    <location>
        <begin position="673"/>
        <end position="700"/>
    </location>
</feature>
<name>A0A674GD12_TAEGU</name>
<gene>
    <name evidence="3" type="primary">ERICH3</name>
</gene>
<dbReference type="Ensembl" id="ENSTGUT00000027335.1">
    <property type="protein sequence ID" value="ENSTGUP00000020677.1"/>
    <property type="gene ID" value="ENSTGUG00000023680.1"/>
</dbReference>
<dbReference type="InterPro" id="IPR048257">
    <property type="entry name" value="DUF4590"/>
</dbReference>
<dbReference type="Pfam" id="PF15257">
    <property type="entry name" value="DUF4590"/>
    <property type="match status" value="1"/>
</dbReference>
<feature type="region of interest" description="Disordered" evidence="1">
    <location>
        <begin position="447"/>
        <end position="584"/>
    </location>
</feature>
<dbReference type="InterPro" id="IPR027962">
    <property type="entry name" value="ERICH3"/>
</dbReference>
<protein>
    <submittedName>
        <fullName evidence="3">Glutamate rich 3</fullName>
    </submittedName>
</protein>
<feature type="region of interest" description="Disordered" evidence="1">
    <location>
        <begin position="1088"/>
        <end position="1200"/>
    </location>
</feature>
<reference evidence="3" key="2">
    <citation type="submission" date="2025-08" db="UniProtKB">
        <authorList>
            <consortium name="Ensembl"/>
        </authorList>
    </citation>
    <scope>IDENTIFICATION</scope>
</reference>
<organism evidence="3 4">
    <name type="scientific">Taeniopygia guttata</name>
    <name type="common">Zebra finch</name>
    <name type="synonym">Poephila guttata</name>
    <dbReference type="NCBI Taxonomy" id="59729"/>
    <lineage>
        <taxon>Eukaryota</taxon>
        <taxon>Metazoa</taxon>
        <taxon>Chordata</taxon>
        <taxon>Craniata</taxon>
        <taxon>Vertebrata</taxon>
        <taxon>Euteleostomi</taxon>
        <taxon>Archelosauria</taxon>
        <taxon>Archosauria</taxon>
        <taxon>Dinosauria</taxon>
        <taxon>Saurischia</taxon>
        <taxon>Theropoda</taxon>
        <taxon>Coelurosauria</taxon>
        <taxon>Aves</taxon>
        <taxon>Neognathae</taxon>
        <taxon>Neoaves</taxon>
        <taxon>Telluraves</taxon>
        <taxon>Australaves</taxon>
        <taxon>Passeriformes</taxon>
        <taxon>Passeroidea</taxon>
        <taxon>Estrildidae</taxon>
        <taxon>Estrildinae</taxon>
        <taxon>Taeniopygia</taxon>
    </lineage>
</organism>
<feature type="compositionally biased region" description="Polar residues" evidence="1">
    <location>
        <begin position="673"/>
        <end position="686"/>
    </location>
</feature>
<feature type="compositionally biased region" description="Low complexity" evidence="1">
    <location>
        <begin position="1451"/>
        <end position="1465"/>
    </location>
</feature>
<feature type="compositionally biased region" description="Basic and acidic residues" evidence="1">
    <location>
        <begin position="877"/>
        <end position="898"/>
    </location>
</feature>
<feature type="compositionally biased region" description="Basic and acidic residues" evidence="1">
    <location>
        <begin position="101"/>
        <end position="111"/>
    </location>
</feature>
<feature type="compositionally biased region" description="Low complexity" evidence="1">
    <location>
        <begin position="1343"/>
        <end position="1373"/>
    </location>
</feature>
<feature type="region of interest" description="Disordered" evidence="1">
    <location>
        <begin position="101"/>
        <end position="160"/>
    </location>
</feature>
<evidence type="ECO:0000259" key="2">
    <source>
        <dbReference type="Pfam" id="PF15257"/>
    </source>
</evidence>
<evidence type="ECO:0000313" key="4">
    <source>
        <dbReference type="Proteomes" id="UP000007754"/>
    </source>
</evidence>
<evidence type="ECO:0000256" key="1">
    <source>
        <dbReference type="SAM" id="MobiDB-lite"/>
    </source>
</evidence>
<proteinExistence type="predicted"/>
<accession>A0A674GD12</accession>